<dbReference type="Proteomes" id="UP000055136">
    <property type="component" value="Chromosome"/>
</dbReference>
<feature type="transmembrane region" description="Helical" evidence="1">
    <location>
        <begin position="116"/>
        <end position="137"/>
    </location>
</feature>
<sequence>MDQLFNDPLFQSAFLPFVVSLIVALILRPHGWVWAGLSAVAGFAATAYVLTGFELFPLRSDRKILLLGGIAVGLGLLLDLLPWRRAAPGLLFVAAVAAALWLVWPRFRFMDGWQLWALAIAGPAYVAWLVVSCEALRDKALQADSVVFALSLGTGLSALLGATALYGQLASAIAAAVGARLLLQFLNKPVAAGSVMLVPLVAVNALLGLGAVVYAKLPWYSLLLLALIPLLMRVPLSAAMPRWLLTMVTVLIACVPAALAIFLTWREAGAPPI</sequence>
<evidence type="ECO:0000313" key="2">
    <source>
        <dbReference type="EMBL" id="ALP52095.1"/>
    </source>
</evidence>
<protein>
    <submittedName>
        <fullName evidence="2">Uncharacterized protein</fullName>
    </submittedName>
</protein>
<dbReference type="KEGG" id="tee:Tel_02470"/>
<feature type="transmembrane region" description="Helical" evidence="1">
    <location>
        <begin position="64"/>
        <end position="81"/>
    </location>
</feature>
<feature type="transmembrane region" description="Helical" evidence="1">
    <location>
        <begin position="9"/>
        <end position="27"/>
    </location>
</feature>
<proteinExistence type="predicted"/>
<dbReference type="AlphaFoldDB" id="A0A0S2TAH3"/>
<feature type="transmembrane region" description="Helical" evidence="1">
    <location>
        <begin position="243"/>
        <end position="265"/>
    </location>
</feature>
<keyword evidence="3" id="KW-1185">Reference proteome</keyword>
<feature type="transmembrane region" description="Helical" evidence="1">
    <location>
        <begin position="190"/>
        <end position="213"/>
    </location>
</feature>
<keyword evidence="1" id="KW-1133">Transmembrane helix</keyword>
<dbReference type="EMBL" id="CP013099">
    <property type="protein sequence ID" value="ALP52095.1"/>
    <property type="molecule type" value="Genomic_DNA"/>
</dbReference>
<feature type="transmembrane region" description="Helical" evidence="1">
    <location>
        <begin position="219"/>
        <end position="236"/>
    </location>
</feature>
<reference evidence="2" key="1">
    <citation type="submission" date="2015-10" db="EMBL/GenBank/DDBJ databases">
        <title>Description of Candidatus Tenderia electrophaga gen. nov, sp. nov., an Uncultivated Electroautotroph from a Biocathode Enrichment.</title>
        <authorList>
            <person name="Eddie B.J."/>
            <person name="Malanoski A.P."/>
            <person name="Wang Z."/>
            <person name="Hall R.J."/>
            <person name="Oh S.D."/>
            <person name="Heiner C."/>
            <person name="Lin B."/>
            <person name="Strycharz-Glaven S.M."/>
        </authorList>
    </citation>
    <scope>NUCLEOTIDE SEQUENCE [LARGE SCALE GENOMIC DNA]</scope>
    <source>
        <strain evidence="2">NRL1</strain>
    </source>
</reference>
<evidence type="ECO:0000313" key="3">
    <source>
        <dbReference type="Proteomes" id="UP000055136"/>
    </source>
</evidence>
<name>A0A0S2TAH3_9GAMM</name>
<feature type="transmembrane region" description="Helical" evidence="1">
    <location>
        <begin position="87"/>
        <end position="104"/>
    </location>
</feature>
<gene>
    <name evidence="2" type="ORF">Tel_02470</name>
</gene>
<keyword evidence="1" id="KW-0812">Transmembrane</keyword>
<accession>A0A0S2TAH3</accession>
<evidence type="ECO:0000256" key="1">
    <source>
        <dbReference type="SAM" id="Phobius"/>
    </source>
</evidence>
<keyword evidence="1" id="KW-0472">Membrane</keyword>
<dbReference type="STRING" id="1748243.Tel_02470"/>
<feature type="transmembrane region" description="Helical" evidence="1">
    <location>
        <begin position="33"/>
        <end position="52"/>
    </location>
</feature>
<organism evidence="2 3">
    <name type="scientific">Candidatus Tenderia electrophaga</name>
    <dbReference type="NCBI Taxonomy" id="1748243"/>
    <lineage>
        <taxon>Bacteria</taxon>
        <taxon>Pseudomonadati</taxon>
        <taxon>Pseudomonadota</taxon>
        <taxon>Gammaproteobacteria</taxon>
        <taxon>Candidatus Tenderiales</taxon>
        <taxon>Candidatus Tenderiaceae</taxon>
        <taxon>Candidatus Tenderia</taxon>
    </lineage>
</organism>